<accession>A0A067M961</accession>
<evidence type="ECO:0000313" key="2">
    <source>
        <dbReference type="Proteomes" id="UP000027195"/>
    </source>
</evidence>
<organism evidence="1 2">
    <name type="scientific">Botryobasidium botryosum (strain FD-172 SS1)</name>
    <dbReference type="NCBI Taxonomy" id="930990"/>
    <lineage>
        <taxon>Eukaryota</taxon>
        <taxon>Fungi</taxon>
        <taxon>Dikarya</taxon>
        <taxon>Basidiomycota</taxon>
        <taxon>Agaricomycotina</taxon>
        <taxon>Agaricomycetes</taxon>
        <taxon>Cantharellales</taxon>
        <taxon>Botryobasidiaceae</taxon>
        <taxon>Botryobasidium</taxon>
    </lineage>
</organism>
<dbReference type="EMBL" id="KL198091">
    <property type="protein sequence ID" value="KDQ08367.1"/>
    <property type="molecule type" value="Genomic_DNA"/>
</dbReference>
<proteinExistence type="predicted"/>
<evidence type="ECO:0008006" key="3">
    <source>
        <dbReference type="Google" id="ProtNLM"/>
    </source>
</evidence>
<dbReference type="AlphaFoldDB" id="A0A067M961"/>
<dbReference type="InParanoid" id="A0A067M961"/>
<feature type="non-terminal residue" evidence="1">
    <location>
        <position position="1"/>
    </location>
</feature>
<sequence length="150" mass="17432">VIPMIDDLHEWLEKAVATSPHRSIVHAAQCGLAGLNKYYSLTDETHMYRFSLLLHPNYKTDYMKDQEWKQVWINESLRLLREVWKEDYAPKLTADQPATAAAATPDVETVEFGQWKRKKRAARPAETLDQLESYLAQEAFDCNDPLAYWC</sequence>
<dbReference type="Proteomes" id="UP000027195">
    <property type="component" value="Unassembled WGS sequence"/>
</dbReference>
<keyword evidence="2" id="KW-1185">Reference proteome</keyword>
<evidence type="ECO:0000313" key="1">
    <source>
        <dbReference type="EMBL" id="KDQ08367.1"/>
    </source>
</evidence>
<gene>
    <name evidence="1" type="ORF">BOTBODRAFT_118701</name>
</gene>
<dbReference type="OrthoDB" id="3359487at2759"/>
<reference evidence="2" key="1">
    <citation type="journal article" date="2014" name="Proc. Natl. Acad. Sci. U.S.A.">
        <title>Extensive sampling of basidiomycete genomes demonstrates inadequacy of the white-rot/brown-rot paradigm for wood decay fungi.</title>
        <authorList>
            <person name="Riley R."/>
            <person name="Salamov A.A."/>
            <person name="Brown D.W."/>
            <person name="Nagy L.G."/>
            <person name="Floudas D."/>
            <person name="Held B.W."/>
            <person name="Levasseur A."/>
            <person name="Lombard V."/>
            <person name="Morin E."/>
            <person name="Otillar R."/>
            <person name="Lindquist E.A."/>
            <person name="Sun H."/>
            <person name="LaButti K.M."/>
            <person name="Schmutz J."/>
            <person name="Jabbour D."/>
            <person name="Luo H."/>
            <person name="Baker S.E."/>
            <person name="Pisabarro A.G."/>
            <person name="Walton J.D."/>
            <person name="Blanchette R.A."/>
            <person name="Henrissat B."/>
            <person name="Martin F."/>
            <person name="Cullen D."/>
            <person name="Hibbett D.S."/>
            <person name="Grigoriev I.V."/>
        </authorList>
    </citation>
    <scope>NUCLEOTIDE SEQUENCE [LARGE SCALE GENOMIC DNA]</scope>
    <source>
        <strain evidence="2">FD-172 SS1</strain>
    </source>
</reference>
<protein>
    <recommendedName>
        <fullName evidence="3">HAT C-terminal dimerisation domain-containing protein</fullName>
    </recommendedName>
</protein>
<dbReference type="HOGENOM" id="CLU_1744858_0_0_1"/>
<name>A0A067M961_BOTB1</name>